<feature type="compositionally biased region" description="Acidic residues" evidence="9">
    <location>
        <begin position="614"/>
        <end position="635"/>
    </location>
</feature>
<dbReference type="AlphaFoldDB" id="A0AAD5KE31"/>
<dbReference type="InterPro" id="IPR024576">
    <property type="entry name" value="rRNA_MeTfrase_Spb1_DUF3381"/>
</dbReference>
<dbReference type="Gene3D" id="3.40.50.150">
    <property type="entry name" value="Vaccinia Virus protein VP39"/>
    <property type="match status" value="1"/>
</dbReference>
<dbReference type="EMBL" id="JAIXMP010000008">
    <property type="protein sequence ID" value="KAI9268979.1"/>
    <property type="molecule type" value="Genomic_DNA"/>
</dbReference>
<evidence type="ECO:0000256" key="8">
    <source>
        <dbReference type="HAMAP-Rule" id="MF_03163"/>
    </source>
</evidence>
<protein>
    <submittedName>
        <fullName evidence="13">Spb1 C-terminal domain-containing protein</fullName>
    </submittedName>
</protein>
<dbReference type="Proteomes" id="UP001209540">
    <property type="component" value="Unassembled WGS sequence"/>
</dbReference>
<dbReference type="HAMAP" id="MF_03163">
    <property type="entry name" value="RNA_methyltr_E_SPB1"/>
    <property type="match status" value="1"/>
</dbReference>
<feature type="coiled-coil region" evidence="8">
    <location>
        <begin position="349"/>
        <end position="376"/>
    </location>
</feature>
<dbReference type="PANTHER" id="PTHR10920">
    <property type="entry name" value="RIBOSOMAL RNA METHYLTRANSFERASE"/>
    <property type="match status" value="1"/>
</dbReference>
<evidence type="ECO:0000256" key="9">
    <source>
        <dbReference type="SAM" id="MobiDB-lite"/>
    </source>
</evidence>
<keyword evidence="6 8" id="KW-0949">S-adenosyl-L-methionine</keyword>
<sequence>MGKKGRDKKSSKGRLDKYYHLAKEQGYRARSAFKLIQLNKKYEFLERSRVLIDLCAAPGGWLQVATKYMPTSSLIIGVDLAAIKPIPNVITFQDDITTDKCRTHLRQEMKTWKADVVLHDGAPNVGAAWAQDAYSQAELVLMSLKLATEFLCKGGTFVTKVFRSKDYNKLLWVFQQLFGKVEATKPPSSRNVSAEIFVVCRDYLAPKKIDPRFLDSKTVFEELDAGEPAKVADIFSPHKAKRQREGYEEGNYTLHKKVDVMEFIKTQDPVIFLGSYNQMVFESDESRALLKKEITTEDIKVNCEDLKVLGKRDFKELLKWRTAIRDEFKMNEKAKMEEVVVEEEPLDEDEQLEMELENLSKEEAAKRKRAKRKANEKKMKDIHRMQLNMTAPTDIGIDQHGVDGESLFTIKKIDKDSALTRLQKGDMSIADEMADEIAQGEDDTLIGNGKSLKGRIHQMDTMMNLDESDYEDELDRQLEDEYERYKERKAEKNPKLKAKMARKEYDEWHGFDGKNKDKDDDLSSDSDDSDNDDEQLHQASSDEESDIEMEQIGASSDDDDDMAAAKILQKRKLGGNSLLNDLGHKAAMEKRTASGLSTAASMFFDNDIFQGIDGLDEVEEEDDDDDGEEEVEEDQVTPVNSRKRKAEEELEREDSDDEDDEEESDFEIVQKEDEFADSDDEMWDGTEDDNSKAVKRAKEKGLITPEAVTLARQLANKEKTKADLIDEGFSKEAFRDKTGVPEWFLDDENKHNRPHLPVTKEAVKALREKLKALDARPIKKIAEAKARKKMKAAKRMAKAAKKANDIADNPDMTEKEKVQSINRIVARASKSKPKKEVKLVVAKGANRGIKGRPQGVRGRYKMVDKRMKKELRAEKRREKKKKGGRKK</sequence>
<evidence type="ECO:0000313" key="13">
    <source>
        <dbReference type="EMBL" id="KAI9268979.1"/>
    </source>
</evidence>
<feature type="domain" description="Ribosomal RNA methyltransferase FtsJ" evidence="10">
    <location>
        <begin position="27"/>
        <end position="203"/>
    </location>
</feature>
<dbReference type="InterPro" id="IPR002877">
    <property type="entry name" value="RNA_MeTrfase_FtsJ_dom"/>
</dbReference>
<feature type="binding site" evidence="8">
    <location>
        <position position="59"/>
    </location>
    <ligand>
        <name>S-adenosyl-L-methionine</name>
        <dbReference type="ChEBI" id="CHEBI:59789"/>
    </ligand>
</feature>
<feature type="compositionally biased region" description="Acidic residues" evidence="9">
    <location>
        <begin position="648"/>
        <end position="666"/>
    </location>
</feature>
<feature type="binding site" evidence="8">
    <location>
        <position position="95"/>
    </location>
    <ligand>
        <name>S-adenosyl-L-methionine</name>
        <dbReference type="ChEBI" id="CHEBI:59789"/>
    </ligand>
</feature>
<accession>A0AAD5KE31</accession>
<dbReference type="GO" id="GO:0000466">
    <property type="term" value="P:maturation of 5.8S rRNA from tricistronic rRNA transcript (SSU-rRNA, 5.8S rRNA, LSU-rRNA)"/>
    <property type="evidence" value="ECO:0007669"/>
    <property type="project" value="TreeGrafter"/>
</dbReference>
<evidence type="ECO:0000256" key="5">
    <source>
        <dbReference type="ARBA" id="ARBA00022679"/>
    </source>
</evidence>
<evidence type="ECO:0000256" key="7">
    <source>
        <dbReference type="ARBA" id="ARBA00023242"/>
    </source>
</evidence>
<organism evidence="13 14">
    <name type="scientific">Phascolomyces articulosus</name>
    <dbReference type="NCBI Taxonomy" id="60185"/>
    <lineage>
        <taxon>Eukaryota</taxon>
        <taxon>Fungi</taxon>
        <taxon>Fungi incertae sedis</taxon>
        <taxon>Mucoromycota</taxon>
        <taxon>Mucoromycotina</taxon>
        <taxon>Mucoromycetes</taxon>
        <taxon>Mucorales</taxon>
        <taxon>Lichtheimiaceae</taxon>
        <taxon>Phascolomyces</taxon>
    </lineage>
</organism>
<keyword evidence="14" id="KW-1185">Reference proteome</keyword>
<evidence type="ECO:0000256" key="3">
    <source>
        <dbReference type="ARBA" id="ARBA00022552"/>
    </source>
</evidence>
<feature type="region of interest" description="Disordered" evidence="9">
    <location>
        <begin position="507"/>
        <end position="579"/>
    </location>
</feature>
<reference evidence="13" key="2">
    <citation type="submission" date="2023-02" db="EMBL/GenBank/DDBJ databases">
        <authorList>
            <consortium name="DOE Joint Genome Institute"/>
            <person name="Mondo S.J."/>
            <person name="Chang Y."/>
            <person name="Wang Y."/>
            <person name="Ahrendt S."/>
            <person name="Andreopoulos W."/>
            <person name="Barry K."/>
            <person name="Beard J."/>
            <person name="Benny G.L."/>
            <person name="Blankenship S."/>
            <person name="Bonito G."/>
            <person name="Cuomo C."/>
            <person name="Desiro A."/>
            <person name="Gervers K.A."/>
            <person name="Hundley H."/>
            <person name="Kuo A."/>
            <person name="LaButti K."/>
            <person name="Lang B.F."/>
            <person name="Lipzen A."/>
            <person name="O'Donnell K."/>
            <person name="Pangilinan J."/>
            <person name="Reynolds N."/>
            <person name="Sandor L."/>
            <person name="Smith M.W."/>
            <person name="Tsang A."/>
            <person name="Grigoriev I.V."/>
            <person name="Stajich J.E."/>
            <person name="Spatafora J.W."/>
        </authorList>
    </citation>
    <scope>NUCLEOTIDE SEQUENCE</scope>
    <source>
        <strain evidence="13">RSA 2281</strain>
    </source>
</reference>
<evidence type="ECO:0000256" key="6">
    <source>
        <dbReference type="ARBA" id="ARBA00022691"/>
    </source>
</evidence>
<keyword evidence="7 8" id="KW-0539">Nucleus</keyword>
<dbReference type="InterPro" id="IPR029063">
    <property type="entry name" value="SAM-dependent_MTases_sf"/>
</dbReference>
<reference evidence="13" key="1">
    <citation type="journal article" date="2022" name="IScience">
        <title>Evolution of zygomycete secretomes and the origins of terrestrial fungal ecologies.</title>
        <authorList>
            <person name="Chang Y."/>
            <person name="Wang Y."/>
            <person name="Mondo S."/>
            <person name="Ahrendt S."/>
            <person name="Andreopoulos W."/>
            <person name="Barry K."/>
            <person name="Beard J."/>
            <person name="Benny G.L."/>
            <person name="Blankenship S."/>
            <person name="Bonito G."/>
            <person name="Cuomo C."/>
            <person name="Desiro A."/>
            <person name="Gervers K.A."/>
            <person name="Hundley H."/>
            <person name="Kuo A."/>
            <person name="LaButti K."/>
            <person name="Lang B.F."/>
            <person name="Lipzen A."/>
            <person name="O'Donnell K."/>
            <person name="Pangilinan J."/>
            <person name="Reynolds N."/>
            <person name="Sandor L."/>
            <person name="Smith M.E."/>
            <person name="Tsang A."/>
            <person name="Grigoriev I.V."/>
            <person name="Stajich J.E."/>
            <person name="Spatafora J.W."/>
        </authorList>
    </citation>
    <scope>NUCLEOTIDE SEQUENCE</scope>
    <source>
        <strain evidence="13">RSA 2281</strain>
    </source>
</reference>
<dbReference type="GO" id="GO:0008650">
    <property type="term" value="F:rRNA (uridine-2'-O-)-methyltransferase activity"/>
    <property type="evidence" value="ECO:0007669"/>
    <property type="project" value="TreeGrafter"/>
</dbReference>
<evidence type="ECO:0000259" key="12">
    <source>
        <dbReference type="Pfam" id="PF11861"/>
    </source>
</evidence>
<feature type="compositionally biased region" description="Acidic residues" evidence="9">
    <location>
        <begin position="674"/>
        <end position="688"/>
    </location>
</feature>
<comment type="caution">
    <text evidence="13">The sequence shown here is derived from an EMBL/GenBank/DDBJ whole genome shotgun (WGS) entry which is preliminary data.</text>
</comment>
<evidence type="ECO:0000256" key="1">
    <source>
        <dbReference type="ARBA" id="ARBA00004604"/>
    </source>
</evidence>
<dbReference type="Pfam" id="PF11861">
    <property type="entry name" value="DUF3381"/>
    <property type="match status" value="1"/>
</dbReference>
<feature type="active site" description="Proton acceptor" evidence="8">
    <location>
        <position position="160"/>
    </location>
</feature>
<evidence type="ECO:0000256" key="2">
    <source>
        <dbReference type="ARBA" id="ARBA00022517"/>
    </source>
</evidence>
<evidence type="ECO:0000313" key="14">
    <source>
        <dbReference type="Proteomes" id="UP001209540"/>
    </source>
</evidence>
<keyword evidence="5 8" id="KW-0808">Transferase</keyword>
<dbReference type="InterPro" id="IPR012920">
    <property type="entry name" value="rRNA_MeTfrase_SPB1-like_C"/>
</dbReference>
<keyword evidence="4 8" id="KW-0489">Methyltransferase</keyword>
<feature type="domain" description="DUF3381" evidence="12">
    <location>
        <begin position="237"/>
        <end position="384"/>
    </location>
</feature>
<name>A0AAD5KE31_9FUNG</name>
<dbReference type="GO" id="GO:0000463">
    <property type="term" value="P:maturation of LSU-rRNA from tricistronic rRNA transcript (SSU-rRNA, 5.8S rRNA, LSU-rRNA)"/>
    <property type="evidence" value="ECO:0007669"/>
    <property type="project" value="TreeGrafter"/>
</dbReference>
<dbReference type="GO" id="GO:0005730">
    <property type="term" value="C:nucleolus"/>
    <property type="evidence" value="ECO:0007669"/>
    <property type="project" value="UniProtKB-SubCell"/>
</dbReference>
<evidence type="ECO:0000256" key="4">
    <source>
        <dbReference type="ARBA" id="ARBA00022603"/>
    </source>
</evidence>
<dbReference type="HAMAP" id="MF_01547">
    <property type="entry name" value="RNA_methyltr_E"/>
    <property type="match status" value="1"/>
</dbReference>
<feature type="region of interest" description="Disordered" evidence="9">
    <location>
        <begin position="848"/>
        <end position="887"/>
    </location>
</feature>
<dbReference type="PANTHER" id="PTHR10920:SF13">
    <property type="entry name" value="PRE-RRNA 2'-O-RIBOSE RNA METHYLTRANSFERASE FTSJ3"/>
    <property type="match status" value="1"/>
</dbReference>
<keyword evidence="8" id="KW-0175">Coiled coil</keyword>
<feature type="domain" description="Ribosomal RNA methyltransferase SPB1-like C-terminal" evidence="11">
    <location>
        <begin position="660"/>
        <end position="879"/>
    </location>
</feature>
<feature type="binding site" evidence="8">
    <location>
        <position position="120"/>
    </location>
    <ligand>
        <name>S-adenosyl-L-methionine</name>
        <dbReference type="ChEBI" id="CHEBI:59789"/>
    </ligand>
</feature>
<dbReference type="InterPro" id="IPR050082">
    <property type="entry name" value="RNA_methyltr_RlmE"/>
</dbReference>
<feature type="region of interest" description="Disordered" evidence="9">
    <location>
        <begin position="795"/>
        <end position="818"/>
    </location>
</feature>
<comment type="subcellular location">
    <subcellularLocation>
        <location evidence="1 8">Nucleus</location>
        <location evidence="1 8">Nucleolus</location>
    </subcellularLocation>
</comment>
<feature type="compositionally biased region" description="Basic residues" evidence="9">
    <location>
        <begin position="877"/>
        <end position="887"/>
    </location>
</feature>
<dbReference type="GO" id="GO:0016435">
    <property type="term" value="F:rRNA (guanine) methyltransferase activity"/>
    <property type="evidence" value="ECO:0007669"/>
    <property type="project" value="TreeGrafter"/>
</dbReference>
<comment type="similarity">
    <text evidence="8">Belongs to the class I-like SAM-binding methyltransferase superfamily. RNA methyltransferase RlmE family. SPB1 subfamily.</text>
</comment>
<keyword evidence="3 8" id="KW-0698">rRNA processing</keyword>
<dbReference type="GO" id="GO:0030687">
    <property type="term" value="C:preribosome, large subunit precursor"/>
    <property type="evidence" value="ECO:0007669"/>
    <property type="project" value="TreeGrafter"/>
</dbReference>
<dbReference type="Pfam" id="PF01728">
    <property type="entry name" value="FtsJ"/>
    <property type="match status" value="1"/>
</dbReference>
<feature type="compositionally biased region" description="Basic and acidic residues" evidence="9">
    <location>
        <begin position="507"/>
        <end position="521"/>
    </location>
</feature>
<feature type="binding site" evidence="8">
    <location>
        <position position="79"/>
    </location>
    <ligand>
        <name>S-adenosyl-L-methionine</name>
        <dbReference type="ChEBI" id="CHEBI:59789"/>
    </ligand>
</feature>
<feature type="region of interest" description="Disordered" evidence="9">
    <location>
        <begin position="611"/>
        <end position="700"/>
    </location>
</feature>
<feature type="compositionally biased region" description="Basic and acidic residues" evidence="9">
    <location>
        <begin position="861"/>
        <end position="876"/>
    </location>
</feature>
<feature type="compositionally biased region" description="Acidic residues" evidence="9">
    <location>
        <begin position="522"/>
        <end position="533"/>
    </location>
</feature>
<feature type="binding site" evidence="8">
    <location>
        <position position="61"/>
    </location>
    <ligand>
        <name>S-adenosyl-L-methionine</name>
        <dbReference type="ChEBI" id="CHEBI:59789"/>
    </ligand>
</feature>
<evidence type="ECO:0000259" key="10">
    <source>
        <dbReference type="Pfam" id="PF01728"/>
    </source>
</evidence>
<dbReference type="InterPro" id="IPR028589">
    <property type="entry name" value="SPB1-like"/>
</dbReference>
<keyword evidence="2 8" id="KW-0690">Ribosome biogenesis</keyword>
<dbReference type="SUPFAM" id="SSF53335">
    <property type="entry name" value="S-adenosyl-L-methionine-dependent methyltransferases"/>
    <property type="match status" value="1"/>
</dbReference>
<dbReference type="Pfam" id="PF07780">
    <property type="entry name" value="Spb1_C"/>
    <property type="match status" value="1"/>
</dbReference>
<dbReference type="FunFam" id="3.40.50.150:FF:000004">
    <property type="entry name" value="AdoMet-dependent rRNA methyltransferase SPB1"/>
    <property type="match status" value="1"/>
</dbReference>
<dbReference type="InterPro" id="IPR015507">
    <property type="entry name" value="rRNA-MeTfrase_E"/>
</dbReference>
<proteinExistence type="inferred from homology"/>
<evidence type="ECO:0000259" key="11">
    <source>
        <dbReference type="Pfam" id="PF07780"/>
    </source>
</evidence>
<gene>
    <name evidence="13" type="ORF">BDA99DRAFT_503152</name>
</gene>